<dbReference type="Pfam" id="PF02597">
    <property type="entry name" value="ThiS"/>
    <property type="match status" value="1"/>
</dbReference>
<comment type="caution">
    <text evidence="1">The sequence shown here is derived from an EMBL/GenBank/DDBJ whole genome shotgun (WGS) entry which is preliminary data.</text>
</comment>
<reference evidence="1 2" key="1">
    <citation type="submission" date="2024-09" db="EMBL/GenBank/DDBJ databases">
        <authorList>
            <person name="Zhang Z.-H."/>
        </authorList>
    </citation>
    <scope>NUCLEOTIDE SEQUENCE [LARGE SCALE GENOMIC DNA]</scope>
    <source>
        <strain evidence="1 2">HHTR114</strain>
    </source>
</reference>
<dbReference type="Proteomes" id="UP001596116">
    <property type="component" value="Unassembled WGS sequence"/>
</dbReference>
<keyword evidence="2" id="KW-1185">Reference proteome</keyword>
<sequence>MAQVSFTDNLQKHLPCPPQAAPGATVRAVMEAVFAENAPLRRYVLDDQDRLRKHVNIFINDVAISDRIKLSDPVAEHDRVFVFQALSGG</sequence>
<dbReference type="PANTHER" id="PTHR38031">
    <property type="entry name" value="SULFUR CARRIER PROTEIN SLR0821-RELATED"/>
    <property type="match status" value="1"/>
</dbReference>
<accession>A0ABW1L1D2</accession>
<dbReference type="PANTHER" id="PTHR38031:SF1">
    <property type="entry name" value="SULFUR CARRIER PROTEIN CYSO"/>
    <property type="match status" value="1"/>
</dbReference>
<dbReference type="InterPro" id="IPR003749">
    <property type="entry name" value="ThiS/MoaD-like"/>
</dbReference>
<dbReference type="SUPFAM" id="SSF54285">
    <property type="entry name" value="MoaD/ThiS"/>
    <property type="match status" value="1"/>
</dbReference>
<dbReference type="InterPro" id="IPR012675">
    <property type="entry name" value="Beta-grasp_dom_sf"/>
</dbReference>
<evidence type="ECO:0000313" key="2">
    <source>
        <dbReference type="Proteomes" id="UP001596116"/>
    </source>
</evidence>
<dbReference type="InterPro" id="IPR052045">
    <property type="entry name" value="Sulfur_Carrier/Prot_Modifier"/>
</dbReference>
<dbReference type="Gene3D" id="3.10.20.30">
    <property type="match status" value="1"/>
</dbReference>
<name>A0ABW1L1D2_9PROT</name>
<dbReference type="CDD" id="cd17040">
    <property type="entry name" value="Ubl_MoaD_like"/>
    <property type="match status" value="1"/>
</dbReference>
<dbReference type="EMBL" id="JBHPON010000003">
    <property type="protein sequence ID" value="MFC6037470.1"/>
    <property type="molecule type" value="Genomic_DNA"/>
</dbReference>
<gene>
    <name evidence="1" type="ORF">ACFMB1_18080</name>
</gene>
<evidence type="ECO:0000313" key="1">
    <source>
        <dbReference type="EMBL" id="MFC6037470.1"/>
    </source>
</evidence>
<organism evidence="1 2">
    <name type="scientific">Hyphococcus aureus</name>
    <dbReference type="NCBI Taxonomy" id="2666033"/>
    <lineage>
        <taxon>Bacteria</taxon>
        <taxon>Pseudomonadati</taxon>
        <taxon>Pseudomonadota</taxon>
        <taxon>Alphaproteobacteria</taxon>
        <taxon>Parvularculales</taxon>
        <taxon>Parvularculaceae</taxon>
        <taxon>Hyphococcus</taxon>
    </lineage>
</organism>
<proteinExistence type="predicted"/>
<dbReference type="InterPro" id="IPR016155">
    <property type="entry name" value="Mopterin_synth/thiamin_S_b"/>
</dbReference>
<dbReference type="RefSeq" id="WP_379881136.1">
    <property type="nucleotide sequence ID" value="NZ_JBHPON010000003.1"/>
</dbReference>
<protein>
    <submittedName>
        <fullName evidence="1">MoaD/ThiS family protein</fullName>
    </submittedName>
</protein>